<organism evidence="2 3">
    <name type="scientific">Dactylosporangium maewongense</name>
    <dbReference type="NCBI Taxonomy" id="634393"/>
    <lineage>
        <taxon>Bacteria</taxon>
        <taxon>Bacillati</taxon>
        <taxon>Actinomycetota</taxon>
        <taxon>Actinomycetes</taxon>
        <taxon>Micromonosporales</taxon>
        <taxon>Micromonosporaceae</taxon>
        <taxon>Dactylosporangium</taxon>
    </lineage>
</organism>
<evidence type="ECO:0000313" key="2">
    <source>
        <dbReference type="EMBL" id="GAA1531005.1"/>
    </source>
</evidence>
<gene>
    <name evidence="2" type="ORF">GCM10009827_055920</name>
</gene>
<keyword evidence="3" id="KW-1185">Reference proteome</keyword>
<dbReference type="Proteomes" id="UP001501470">
    <property type="component" value="Unassembled WGS sequence"/>
</dbReference>
<accession>A0ABP4LUN0</accession>
<dbReference type="Pfam" id="PF00903">
    <property type="entry name" value="Glyoxalase"/>
    <property type="match status" value="1"/>
</dbReference>
<proteinExistence type="predicted"/>
<dbReference type="PROSITE" id="PS51819">
    <property type="entry name" value="VOC"/>
    <property type="match status" value="1"/>
</dbReference>
<dbReference type="EMBL" id="BAAAQD010000011">
    <property type="protein sequence ID" value="GAA1531005.1"/>
    <property type="molecule type" value="Genomic_DNA"/>
</dbReference>
<dbReference type="Gene3D" id="3.10.180.10">
    <property type="entry name" value="2,3-Dihydroxybiphenyl 1,2-Dioxygenase, domain 1"/>
    <property type="match status" value="1"/>
</dbReference>
<feature type="domain" description="VOC" evidence="1">
    <location>
        <begin position="5"/>
        <end position="141"/>
    </location>
</feature>
<name>A0ABP4LUN0_9ACTN</name>
<evidence type="ECO:0000259" key="1">
    <source>
        <dbReference type="PROSITE" id="PS51819"/>
    </source>
</evidence>
<protein>
    <submittedName>
        <fullName evidence="2">Glyoxalase</fullName>
    </submittedName>
</protein>
<evidence type="ECO:0000313" key="3">
    <source>
        <dbReference type="Proteomes" id="UP001501470"/>
    </source>
</evidence>
<dbReference type="RefSeq" id="WP_344505128.1">
    <property type="nucleotide sequence ID" value="NZ_BAAAQD010000011.1"/>
</dbReference>
<dbReference type="InterPro" id="IPR004360">
    <property type="entry name" value="Glyas_Fos-R_dOase_dom"/>
</dbReference>
<sequence length="201" mass="21546">MVDYKLEIVVLPVSDVDRAKEFYTRIGFREDVDFSGPEGFRVVHFTPPGSAASIIVGSGVTDAAPGSAKGVHLVVDDIVAAHDDLVARGVAVSEVFHDAGGVFHHAGTTARVAGPHPQRQSYGSFLSFEDPDGNAFVLQEVTSRQPGRVSHVVYESVAEVEQALRDAATAHGVYEKELGHHDDDWPSWYAAHMARAAGLDA</sequence>
<dbReference type="SUPFAM" id="SSF54593">
    <property type="entry name" value="Glyoxalase/Bleomycin resistance protein/Dihydroxybiphenyl dioxygenase"/>
    <property type="match status" value="1"/>
</dbReference>
<comment type="caution">
    <text evidence="2">The sequence shown here is derived from an EMBL/GenBank/DDBJ whole genome shotgun (WGS) entry which is preliminary data.</text>
</comment>
<dbReference type="InterPro" id="IPR037523">
    <property type="entry name" value="VOC_core"/>
</dbReference>
<dbReference type="InterPro" id="IPR029068">
    <property type="entry name" value="Glyas_Bleomycin-R_OHBP_Dase"/>
</dbReference>
<reference evidence="3" key="1">
    <citation type="journal article" date="2019" name="Int. J. Syst. Evol. Microbiol.">
        <title>The Global Catalogue of Microorganisms (GCM) 10K type strain sequencing project: providing services to taxonomists for standard genome sequencing and annotation.</title>
        <authorList>
            <consortium name="The Broad Institute Genomics Platform"/>
            <consortium name="The Broad Institute Genome Sequencing Center for Infectious Disease"/>
            <person name="Wu L."/>
            <person name="Ma J."/>
        </authorList>
    </citation>
    <scope>NUCLEOTIDE SEQUENCE [LARGE SCALE GENOMIC DNA]</scope>
    <source>
        <strain evidence="3">JCM 15933</strain>
    </source>
</reference>